<reference evidence="2 3" key="1">
    <citation type="submission" date="2018-11" db="EMBL/GenBank/DDBJ databases">
        <title>Rhodococcus spongicola sp. nov. and Rhodococcus xishaensis sp. nov. from marine sponges.</title>
        <authorList>
            <person name="Li L."/>
            <person name="Lin H.W."/>
        </authorList>
    </citation>
    <scope>NUCLEOTIDE SEQUENCE [LARGE SCALE GENOMIC DNA]</scope>
    <source>
        <strain evidence="2 3">LHW50502</strain>
    </source>
</reference>
<dbReference type="CDD" id="cd00090">
    <property type="entry name" value="HTH_ARSR"/>
    <property type="match status" value="1"/>
</dbReference>
<organism evidence="2 3">
    <name type="scientific">Rhodococcus spongiicola</name>
    <dbReference type="NCBI Taxonomy" id="2487352"/>
    <lineage>
        <taxon>Bacteria</taxon>
        <taxon>Bacillati</taxon>
        <taxon>Actinomycetota</taxon>
        <taxon>Actinomycetes</taxon>
        <taxon>Mycobacteriales</taxon>
        <taxon>Nocardiaceae</taxon>
        <taxon>Rhodococcus</taxon>
    </lineage>
</organism>
<dbReference type="PANTHER" id="PTHR38600">
    <property type="entry name" value="TRANSCRIPTIONAL REGULATORY PROTEIN"/>
    <property type="match status" value="1"/>
</dbReference>
<dbReference type="AlphaFoldDB" id="A0A438B1X6"/>
<gene>
    <name evidence="2" type="ORF">EF834_05325</name>
</gene>
<dbReference type="InterPro" id="IPR001845">
    <property type="entry name" value="HTH_ArsR_DNA-bd_dom"/>
</dbReference>
<dbReference type="InterPro" id="IPR011991">
    <property type="entry name" value="ArsR-like_HTH"/>
</dbReference>
<proteinExistence type="predicted"/>
<dbReference type="SUPFAM" id="SSF46785">
    <property type="entry name" value="Winged helix' DNA-binding domain"/>
    <property type="match status" value="1"/>
</dbReference>
<dbReference type="Proteomes" id="UP000284333">
    <property type="component" value="Unassembled WGS sequence"/>
</dbReference>
<dbReference type="PANTHER" id="PTHR38600:SF2">
    <property type="entry name" value="SLL0088 PROTEIN"/>
    <property type="match status" value="1"/>
</dbReference>
<dbReference type="OrthoDB" id="9806976at2"/>
<dbReference type="EMBL" id="RKLN01000002">
    <property type="protein sequence ID" value="RVW04958.1"/>
    <property type="molecule type" value="Genomic_DNA"/>
</dbReference>
<dbReference type="InterPro" id="IPR036388">
    <property type="entry name" value="WH-like_DNA-bd_sf"/>
</dbReference>
<evidence type="ECO:0000313" key="2">
    <source>
        <dbReference type="EMBL" id="RVW04958.1"/>
    </source>
</evidence>
<dbReference type="Pfam" id="PF12840">
    <property type="entry name" value="HTH_20"/>
    <property type="match status" value="1"/>
</dbReference>
<name>A0A438B1X6_9NOCA</name>
<evidence type="ECO:0000259" key="1">
    <source>
        <dbReference type="PROSITE" id="PS50987"/>
    </source>
</evidence>
<dbReference type="NCBIfam" id="NF033788">
    <property type="entry name" value="HTH_metalloreg"/>
    <property type="match status" value="1"/>
</dbReference>
<keyword evidence="3" id="KW-1185">Reference proteome</keyword>
<dbReference type="PRINTS" id="PR00778">
    <property type="entry name" value="HTHARSR"/>
</dbReference>
<dbReference type="InterPro" id="IPR036390">
    <property type="entry name" value="WH_DNA-bd_sf"/>
</dbReference>
<evidence type="ECO:0000313" key="3">
    <source>
        <dbReference type="Proteomes" id="UP000284333"/>
    </source>
</evidence>
<comment type="caution">
    <text evidence="2">The sequence shown here is derived from an EMBL/GenBank/DDBJ whole genome shotgun (WGS) entry which is preliminary data.</text>
</comment>
<accession>A0A438B1X6</accession>
<protein>
    <submittedName>
        <fullName evidence="2">ArsR family transcriptional regulator</fullName>
    </submittedName>
</protein>
<dbReference type="GO" id="GO:0003700">
    <property type="term" value="F:DNA-binding transcription factor activity"/>
    <property type="evidence" value="ECO:0007669"/>
    <property type="project" value="InterPro"/>
</dbReference>
<feature type="domain" description="HTH arsR-type" evidence="1">
    <location>
        <begin position="1"/>
        <end position="91"/>
    </location>
</feature>
<sequence length="119" mass="13140">MPDDIDAVFKALANPARRDVITRLAYGPATTSALAGPLEMSLAAVVQHLQHLESADLVVSRKVGRVRVHELLQDGLARLERWSASRRNRYEARLDRLDEVVAVLTAADSTDQTNQKGPR</sequence>
<dbReference type="Gene3D" id="1.10.10.10">
    <property type="entry name" value="Winged helix-like DNA-binding domain superfamily/Winged helix DNA-binding domain"/>
    <property type="match status" value="1"/>
</dbReference>
<dbReference type="SMART" id="SM00418">
    <property type="entry name" value="HTH_ARSR"/>
    <property type="match status" value="1"/>
</dbReference>
<dbReference type="PROSITE" id="PS50987">
    <property type="entry name" value="HTH_ARSR_2"/>
    <property type="match status" value="1"/>
</dbReference>